<accession>A0A9X2HNU1</accession>
<dbReference type="AlphaFoldDB" id="A0A9X2HNU1"/>
<gene>
    <name evidence="1" type="ORF">M9978_19995</name>
</gene>
<protein>
    <submittedName>
        <fullName evidence="1">Ribose-phosphate pyrophosphokinase-like domain-containing protein</fullName>
    </submittedName>
</protein>
<proteinExistence type="predicted"/>
<organism evidence="1 2">
    <name type="scientific">Sphingomonas tagetis</name>
    <dbReference type="NCBI Taxonomy" id="2949092"/>
    <lineage>
        <taxon>Bacteria</taxon>
        <taxon>Pseudomonadati</taxon>
        <taxon>Pseudomonadota</taxon>
        <taxon>Alphaproteobacteria</taxon>
        <taxon>Sphingomonadales</taxon>
        <taxon>Sphingomonadaceae</taxon>
        <taxon>Sphingomonas</taxon>
    </lineage>
</organism>
<keyword evidence="2" id="KW-1185">Reference proteome</keyword>
<evidence type="ECO:0000313" key="2">
    <source>
        <dbReference type="Proteomes" id="UP001139451"/>
    </source>
</evidence>
<name>A0A9X2HNU1_9SPHN</name>
<dbReference type="Proteomes" id="UP001139451">
    <property type="component" value="Unassembled WGS sequence"/>
</dbReference>
<dbReference type="EMBL" id="JAMLDX010000022">
    <property type="protein sequence ID" value="MCP3732704.1"/>
    <property type="molecule type" value="Genomic_DNA"/>
</dbReference>
<reference evidence="1" key="1">
    <citation type="submission" date="2022-05" db="EMBL/GenBank/DDBJ databases">
        <title>Sphingomonas sp. strain MG17 Genome sequencing and assembly.</title>
        <authorList>
            <person name="Kim I."/>
        </authorList>
    </citation>
    <scope>NUCLEOTIDE SEQUENCE</scope>
    <source>
        <strain evidence="1">MG17</strain>
    </source>
</reference>
<sequence>MNAITISANGHVTFSKALLRHLRVRPGDKISLDRFPNGELRVRTVRPVGKIDGFFGSLKREGQRPNSIEEMDEAIAKGWVDEP</sequence>
<dbReference type="RefSeq" id="WP_254296342.1">
    <property type="nucleotide sequence ID" value="NZ_JAMLDX010000022.1"/>
</dbReference>
<comment type="caution">
    <text evidence="1">The sequence shown here is derived from an EMBL/GenBank/DDBJ whole genome shotgun (WGS) entry which is preliminary data.</text>
</comment>
<evidence type="ECO:0000313" key="1">
    <source>
        <dbReference type="EMBL" id="MCP3732704.1"/>
    </source>
</evidence>